<proteinExistence type="predicted"/>
<feature type="domain" description="Peptidase C51" evidence="1">
    <location>
        <begin position="39"/>
        <end position="89"/>
    </location>
</feature>
<organism evidence="2 3">
    <name type="scientific">Listeria aquatica FSL S10-1188</name>
    <dbReference type="NCBI Taxonomy" id="1265818"/>
    <lineage>
        <taxon>Bacteria</taxon>
        <taxon>Bacillati</taxon>
        <taxon>Bacillota</taxon>
        <taxon>Bacilli</taxon>
        <taxon>Bacillales</taxon>
        <taxon>Listeriaceae</taxon>
        <taxon>Listeria</taxon>
    </lineage>
</organism>
<comment type="caution">
    <text evidence="2">The sequence shown here is derived from an EMBL/GenBank/DDBJ whole genome shotgun (WGS) entry which is preliminary data.</text>
</comment>
<evidence type="ECO:0000313" key="2">
    <source>
        <dbReference type="EMBL" id="EUJ19974.1"/>
    </source>
</evidence>
<reference evidence="2 3" key="1">
    <citation type="journal article" date="2014" name="Int. J. Syst. Evol. Microbiol.">
        <title>Listeria floridensis sp. nov., Listeria aquatica sp. nov., Listeria cornellensis sp. nov., Listeria riparia sp. nov. and Listeria grandensis sp. nov., from agricultural and natural environments.</title>
        <authorList>
            <person name="den Bakker H.C."/>
            <person name="Warchocki S."/>
            <person name="Wright E.M."/>
            <person name="Allred A.F."/>
            <person name="Ahlstrom C."/>
            <person name="Manuel C.S."/>
            <person name="Stasiewicz M.J."/>
            <person name="Burrell A."/>
            <person name="Roof S."/>
            <person name="Strawn L."/>
            <person name="Fortes E.D."/>
            <person name="Nightingale K.K."/>
            <person name="Kephart D."/>
            <person name="Wiedmann M."/>
        </authorList>
    </citation>
    <scope>NUCLEOTIDE SEQUENCE [LARGE SCALE GENOMIC DNA]</scope>
    <source>
        <strain evidence="2 3">FSL S10-1188</strain>
    </source>
</reference>
<dbReference type="STRING" id="1265818.MAQA_04326"/>
<gene>
    <name evidence="2" type="ORF">MAQA_04326</name>
</gene>
<accession>W7AY38</accession>
<evidence type="ECO:0000259" key="1">
    <source>
        <dbReference type="Pfam" id="PF05257"/>
    </source>
</evidence>
<dbReference type="Pfam" id="PF05257">
    <property type="entry name" value="CHAP"/>
    <property type="match status" value="1"/>
</dbReference>
<dbReference type="RefSeq" id="WP_036071531.1">
    <property type="nucleotide sequence ID" value="NZ_AOCG01000005.1"/>
</dbReference>
<sequence length="112" mass="12761">MSCTSIFDSPLWVSRFCCCANKANVQMERFAYCPTGISNFKAKNQWQVRSSNPQSGNIIFFDWDGDSVSDHVGIVEKVENEVVYTIEGNSGDRIARRMYKKDSPYIMGYIPI</sequence>
<evidence type="ECO:0000313" key="3">
    <source>
        <dbReference type="Proteomes" id="UP000019246"/>
    </source>
</evidence>
<dbReference type="Proteomes" id="UP000019246">
    <property type="component" value="Unassembled WGS sequence"/>
</dbReference>
<dbReference type="SUPFAM" id="SSF54001">
    <property type="entry name" value="Cysteine proteinases"/>
    <property type="match status" value="1"/>
</dbReference>
<name>W7AY38_9LIST</name>
<dbReference type="Gene3D" id="3.90.1720.10">
    <property type="entry name" value="endopeptidase domain like (from Nostoc punctiforme)"/>
    <property type="match status" value="1"/>
</dbReference>
<protein>
    <submittedName>
        <fullName evidence="2">Secreted lytic transglycosylase-like protein</fullName>
    </submittedName>
</protein>
<dbReference type="InterPro" id="IPR007921">
    <property type="entry name" value="CHAP_dom"/>
</dbReference>
<dbReference type="InterPro" id="IPR038765">
    <property type="entry name" value="Papain-like_cys_pep_sf"/>
</dbReference>
<dbReference type="AlphaFoldDB" id="W7AY38"/>
<dbReference type="EMBL" id="AOCG01000005">
    <property type="protein sequence ID" value="EUJ19974.1"/>
    <property type="molecule type" value="Genomic_DNA"/>
</dbReference>
<keyword evidence="3" id="KW-1185">Reference proteome</keyword>
<dbReference type="PATRIC" id="fig|1265818.5.peg.865"/>